<reference evidence="1 2" key="2">
    <citation type="journal article" date="2017" name="Front. Plant Sci.">
        <title>Gene Classification and Mining of Molecular Markers Useful in Red Clover (Trifolium pratense) Breeding.</title>
        <authorList>
            <person name="Istvanek J."/>
            <person name="Dluhosova J."/>
            <person name="Dluhos P."/>
            <person name="Patkova L."/>
            <person name="Nedelnik J."/>
            <person name="Repkova J."/>
        </authorList>
    </citation>
    <scope>NUCLEOTIDE SEQUENCE [LARGE SCALE GENOMIC DNA]</scope>
    <source>
        <strain evidence="2">cv. Tatra</strain>
        <tissue evidence="1">Young leaves</tissue>
    </source>
</reference>
<evidence type="ECO:0000313" key="2">
    <source>
        <dbReference type="Proteomes" id="UP000236291"/>
    </source>
</evidence>
<protein>
    <submittedName>
        <fullName evidence="1">Uncharacterized protein</fullName>
    </submittedName>
</protein>
<proteinExistence type="predicted"/>
<accession>A0A2K3MLM4</accession>
<feature type="non-terminal residue" evidence="1">
    <location>
        <position position="68"/>
    </location>
</feature>
<dbReference type="EMBL" id="ASHM01067212">
    <property type="protein sequence ID" value="PNX91721.1"/>
    <property type="molecule type" value="Genomic_DNA"/>
</dbReference>
<dbReference type="Proteomes" id="UP000236291">
    <property type="component" value="Unassembled WGS sequence"/>
</dbReference>
<organism evidence="1 2">
    <name type="scientific">Trifolium pratense</name>
    <name type="common">Red clover</name>
    <dbReference type="NCBI Taxonomy" id="57577"/>
    <lineage>
        <taxon>Eukaryota</taxon>
        <taxon>Viridiplantae</taxon>
        <taxon>Streptophyta</taxon>
        <taxon>Embryophyta</taxon>
        <taxon>Tracheophyta</taxon>
        <taxon>Spermatophyta</taxon>
        <taxon>Magnoliopsida</taxon>
        <taxon>eudicotyledons</taxon>
        <taxon>Gunneridae</taxon>
        <taxon>Pentapetalae</taxon>
        <taxon>rosids</taxon>
        <taxon>fabids</taxon>
        <taxon>Fabales</taxon>
        <taxon>Fabaceae</taxon>
        <taxon>Papilionoideae</taxon>
        <taxon>50 kb inversion clade</taxon>
        <taxon>NPAAA clade</taxon>
        <taxon>Hologalegina</taxon>
        <taxon>IRL clade</taxon>
        <taxon>Trifolieae</taxon>
        <taxon>Trifolium</taxon>
    </lineage>
</organism>
<comment type="caution">
    <text evidence="1">The sequence shown here is derived from an EMBL/GenBank/DDBJ whole genome shotgun (WGS) entry which is preliminary data.</text>
</comment>
<sequence>MDRVVMRQKRFKSINNCYHSDSHDDHDATNNKYMNSSNKSFILFSELSQDLMLAILTLLPLKCLLNSA</sequence>
<reference evidence="1 2" key="1">
    <citation type="journal article" date="2014" name="Am. J. Bot.">
        <title>Genome assembly and annotation for red clover (Trifolium pratense; Fabaceae).</title>
        <authorList>
            <person name="Istvanek J."/>
            <person name="Jaros M."/>
            <person name="Krenek A."/>
            <person name="Repkova J."/>
        </authorList>
    </citation>
    <scope>NUCLEOTIDE SEQUENCE [LARGE SCALE GENOMIC DNA]</scope>
    <source>
        <strain evidence="2">cv. Tatra</strain>
        <tissue evidence="1">Young leaves</tissue>
    </source>
</reference>
<evidence type="ECO:0000313" key="1">
    <source>
        <dbReference type="EMBL" id="PNX91721.1"/>
    </source>
</evidence>
<dbReference type="AlphaFoldDB" id="A0A2K3MLM4"/>
<gene>
    <name evidence="1" type="ORF">L195_g047855</name>
</gene>
<name>A0A2K3MLM4_TRIPR</name>